<evidence type="ECO:0000313" key="2">
    <source>
        <dbReference type="EMBL" id="GBD67623.1"/>
    </source>
</evidence>
<comment type="caution">
    <text evidence="2">The sequence shown here is derived from an EMBL/GenBank/DDBJ whole genome shotgun (WGS) entry which is preliminary data.</text>
</comment>
<accession>A0A2H6CK92</accession>
<proteinExistence type="predicted"/>
<dbReference type="InterPro" id="IPR050270">
    <property type="entry name" value="DegV_domain_contain"/>
</dbReference>
<dbReference type="InterPro" id="IPR003797">
    <property type="entry name" value="DegV"/>
</dbReference>
<dbReference type="PANTHER" id="PTHR33434:SF8">
    <property type="entry name" value="DEGV DOMAIN-CONTAINING PROTEIN SPR1019"/>
    <property type="match status" value="1"/>
</dbReference>
<organism evidence="2 3">
    <name type="scientific">Tetragenococcus halophilus subsp. halophilus</name>
    <dbReference type="NCBI Taxonomy" id="1513897"/>
    <lineage>
        <taxon>Bacteria</taxon>
        <taxon>Bacillati</taxon>
        <taxon>Bacillota</taxon>
        <taxon>Bacilli</taxon>
        <taxon>Lactobacillales</taxon>
        <taxon>Enterococcaceae</taxon>
        <taxon>Tetragenococcus</taxon>
    </lineage>
</organism>
<dbReference type="PANTHER" id="PTHR33434">
    <property type="entry name" value="DEGV DOMAIN-CONTAINING PROTEIN DR_1986-RELATED"/>
    <property type="match status" value="1"/>
</dbReference>
<sequence>MFQIITDACCDLSADLLDKDKIAYIPMFVELEGKEYTDDLGRTFDNSWFLDQLKENKHPKTAQINVGRYMDFFRPYAKKGISILYVGFSSGLSGSYESSLNAIELLKEEYPDFTVTSFDTKTASLGLGMLVMEAARLQKEGRTLEETVQWLDICKEHLRSWFTVDDLKHLVHGGRVTKAQAAIGGLLNIKPILNVDEKGQLQSVDKVHGRKKALQRMVDETIEDLDLSIVNHFYIAYSGDEKALEKVSKQLKQHYPETPITRFSLGPTIASHTGYGCVALFSTGKTKRF</sequence>
<evidence type="ECO:0000256" key="1">
    <source>
        <dbReference type="ARBA" id="ARBA00023121"/>
    </source>
</evidence>
<gene>
    <name evidence="2" type="ORF">TEHN7118_0429</name>
</gene>
<reference evidence="2 3" key="1">
    <citation type="submission" date="2016-05" db="EMBL/GenBank/DDBJ databases">
        <title>Whole genome sequencing of Tetragenococcus halophilus subsp. halophilus NISL 7118.</title>
        <authorList>
            <person name="Shiwa Y."/>
            <person name="Nishimura I."/>
            <person name="Yoshikawa H."/>
            <person name="Koyama Y."/>
            <person name="Oguma T."/>
        </authorList>
    </citation>
    <scope>NUCLEOTIDE SEQUENCE [LARGE SCALE GENOMIC DNA]</scope>
    <source>
        <strain evidence="2 3">NISL 7118</strain>
    </source>
</reference>
<protein>
    <submittedName>
        <fullName evidence="2">Uncharacterized protein</fullName>
    </submittedName>
</protein>
<dbReference type="Proteomes" id="UP000236214">
    <property type="component" value="Unassembled WGS sequence"/>
</dbReference>
<evidence type="ECO:0000313" key="3">
    <source>
        <dbReference type="Proteomes" id="UP000236214"/>
    </source>
</evidence>
<dbReference type="PROSITE" id="PS51482">
    <property type="entry name" value="DEGV"/>
    <property type="match status" value="1"/>
</dbReference>
<dbReference type="Gene3D" id="3.30.1180.10">
    <property type="match status" value="1"/>
</dbReference>
<dbReference type="EMBL" id="BDEC01000013">
    <property type="protein sequence ID" value="GBD67623.1"/>
    <property type="molecule type" value="Genomic_DNA"/>
</dbReference>
<dbReference type="GeneID" id="64053006"/>
<dbReference type="GO" id="GO:0008289">
    <property type="term" value="F:lipid binding"/>
    <property type="evidence" value="ECO:0007669"/>
    <property type="project" value="UniProtKB-KW"/>
</dbReference>
<dbReference type="SUPFAM" id="SSF82549">
    <property type="entry name" value="DAK1/DegV-like"/>
    <property type="match status" value="1"/>
</dbReference>
<dbReference type="RefSeq" id="WP_014123412.1">
    <property type="nucleotide sequence ID" value="NZ_BAABQP010000010.1"/>
</dbReference>
<dbReference type="InterPro" id="IPR043168">
    <property type="entry name" value="DegV_C"/>
</dbReference>
<keyword evidence="3" id="KW-1185">Reference proteome</keyword>
<dbReference type="Pfam" id="PF02645">
    <property type="entry name" value="DegV"/>
    <property type="match status" value="1"/>
</dbReference>
<dbReference type="NCBIfam" id="TIGR00762">
    <property type="entry name" value="DegV"/>
    <property type="match status" value="1"/>
</dbReference>
<dbReference type="Gene3D" id="3.40.50.10440">
    <property type="entry name" value="Dihydroxyacetone kinase, domain 1"/>
    <property type="match status" value="1"/>
</dbReference>
<name>A0A2H6CK92_TETHA</name>
<keyword evidence="1" id="KW-0446">Lipid-binding</keyword>
<dbReference type="AlphaFoldDB" id="A0A2H6CK92"/>
<dbReference type="Gene3D" id="2.20.28.50">
    <property type="entry name" value="degv family protein"/>
    <property type="match status" value="1"/>
</dbReference>